<dbReference type="GO" id="GO:0005829">
    <property type="term" value="C:cytosol"/>
    <property type="evidence" value="ECO:0007669"/>
    <property type="project" value="TreeGrafter"/>
</dbReference>
<dbReference type="InterPro" id="IPR041492">
    <property type="entry name" value="HAD_2"/>
</dbReference>
<dbReference type="GO" id="GO:0016787">
    <property type="term" value="F:hydrolase activity"/>
    <property type="evidence" value="ECO:0007669"/>
    <property type="project" value="UniProtKB-KW"/>
</dbReference>
<dbReference type="SFLD" id="SFLDS00003">
    <property type="entry name" value="Haloacid_Dehalogenase"/>
    <property type="match status" value="1"/>
</dbReference>
<comment type="caution">
    <text evidence="1">The sequence shown here is derived from an EMBL/GenBank/DDBJ whole genome shotgun (WGS) entry which is preliminary data.</text>
</comment>
<dbReference type="SFLD" id="SFLDG01129">
    <property type="entry name" value="C1.5:_HAD__Beta-PGM__Phosphata"/>
    <property type="match status" value="1"/>
</dbReference>
<keyword evidence="1" id="KW-0378">Hydrolase</keyword>
<dbReference type="SFLD" id="SFLDG01135">
    <property type="entry name" value="C1.5.6:_HAD__Beta-PGM__Phospha"/>
    <property type="match status" value="1"/>
</dbReference>
<sequence>MKYSYLLLDLDGTVTDSMTGITRSVQYALKHFGIEIKELSLLQPFIGPPLKDSFKEFYHFTEEQAILATSKYHEYFSSKGIFENTVYPGIKDFLQKQKKENKQILLATSKPEILAKQILDHFELSFYFDFIGGATFDDSRSSKKDVINYVLENCQLKNKLDKCIMIGDRKHDIEGAKANHISSVGVLYGYGSQEELLQAKADYIVKDLKELQTVLI</sequence>
<reference evidence="1 2" key="1">
    <citation type="journal article" date="2018" name="Nat. Biotechnol.">
        <title>A standardized bacterial taxonomy based on genome phylogeny substantially revises the tree of life.</title>
        <authorList>
            <person name="Parks D.H."/>
            <person name="Chuvochina M."/>
            <person name="Waite D.W."/>
            <person name="Rinke C."/>
            <person name="Skarshewski A."/>
            <person name="Chaumeil P.A."/>
            <person name="Hugenholtz P."/>
        </authorList>
    </citation>
    <scope>NUCLEOTIDE SEQUENCE [LARGE SCALE GENOMIC DNA]</scope>
    <source>
        <strain evidence="1">UBA11482</strain>
    </source>
</reference>
<accession>A0A316RDN3</accession>
<organism evidence="1 2">
    <name type="scientific">Coprobacter fastidiosus</name>
    <dbReference type="NCBI Taxonomy" id="1099853"/>
    <lineage>
        <taxon>Bacteria</taxon>
        <taxon>Pseudomonadati</taxon>
        <taxon>Bacteroidota</taxon>
        <taxon>Bacteroidia</taxon>
        <taxon>Bacteroidales</taxon>
        <taxon>Barnesiellaceae</taxon>
        <taxon>Coprobacter</taxon>
    </lineage>
</organism>
<dbReference type="SUPFAM" id="SSF56784">
    <property type="entry name" value="HAD-like"/>
    <property type="match status" value="1"/>
</dbReference>
<protein>
    <submittedName>
        <fullName evidence="1">HAD family hydrolase</fullName>
    </submittedName>
</protein>
<dbReference type="InterPro" id="IPR023214">
    <property type="entry name" value="HAD_sf"/>
</dbReference>
<dbReference type="Pfam" id="PF13419">
    <property type="entry name" value="HAD_2"/>
    <property type="match status" value="1"/>
</dbReference>
<dbReference type="Proteomes" id="UP000262954">
    <property type="component" value="Unassembled WGS sequence"/>
</dbReference>
<dbReference type="NCBIfam" id="TIGR01549">
    <property type="entry name" value="HAD-SF-IA-v1"/>
    <property type="match status" value="1"/>
</dbReference>
<dbReference type="AlphaFoldDB" id="A0A316RDN3"/>
<dbReference type="InterPro" id="IPR050155">
    <property type="entry name" value="HAD-like_hydrolase_sf"/>
</dbReference>
<dbReference type="FunFam" id="3.40.50.1000:FF:000022">
    <property type="entry name" value="Phosphoglycolate phosphatase"/>
    <property type="match status" value="1"/>
</dbReference>
<name>A0A316RDN3_9BACT</name>
<gene>
    <name evidence="1" type="ORF">DDY73_00785</name>
</gene>
<dbReference type="Gene3D" id="1.10.150.240">
    <property type="entry name" value="Putative phosphatase, domain 2"/>
    <property type="match status" value="1"/>
</dbReference>
<dbReference type="InterPro" id="IPR036412">
    <property type="entry name" value="HAD-like_sf"/>
</dbReference>
<dbReference type="PANTHER" id="PTHR43434:SF20">
    <property type="entry name" value="5'-NUCLEOTIDASE"/>
    <property type="match status" value="1"/>
</dbReference>
<dbReference type="RefSeq" id="WP_022390422.1">
    <property type="nucleotide sequence ID" value="NZ_JADMPX010000014.1"/>
</dbReference>
<dbReference type="InterPro" id="IPR006439">
    <property type="entry name" value="HAD-SF_hydro_IA"/>
</dbReference>
<evidence type="ECO:0000313" key="1">
    <source>
        <dbReference type="EMBL" id="HBJ07516.1"/>
    </source>
</evidence>
<dbReference type="Gene3D" id="3.40.50.1000">
    <property type="entry name" value="HAD superfamily/HAD-like"/>
    <property type="match status" value="1"/>
</dbReference>
<proteinExistence type="predicted"/>
<dbReference type="GO" id="GO:0004713">
    <property type="term" value="F:protein tyrosine kinase activity"/>
    <property type="evidence" value="ECO:0007669"/>
    <property type="project" value="TreeGrafter"/>
</dbReference>
<dbReference type="CDD" id="cd04302">
    <property type="entry name" value="HAD_5NT"/>
    <property type="match status" value="1"/>
</dbReference>
<dbReference type="EMBL" id="DNWC01000013">
    <property type="protein sequence ID" value="HBJ07516.1"/>
    <property type="molecule type" value="Genomic_DNA"/>
</dbReference>
<dbReference type="InterPro" id="IPR023198">
    <property type="entry name" value="PGP-like_dom2"/>
</dbReference>
<evidence type="ECO:0000313" key="2">
    <source>
        <dbReference type="Proteomes" id="UP000262954"/>
    </source>
</evidence>
<dbReference type="PANTHER" id="PTHR43434">
    <property type="entry name" value="PHOSPHOGLYCOLATE PHOSPHATASE"/>
    <property type="match status" value="1"/>
</dbReference>